<reference evidence="2 3" key="1">
    <citation type="submission" date="2022-11" db="EMBL/GenBank/DDBJ databases">
        <title>Viruses from the air-sea interface of a natural surface slick.</title>
        <authorList>
            <person name="Rahlff J."/>
            <person name="Holmfeldt K."/>
        </authorList>
    </citation>
    <scope>NUCLEOTIDE SEQUENCE [LARGE SCALE GENOMIC DNA]</scope>
    <source>
        <strain evidence="2 3">SMS4</strain>
    </source>
</reference>
<evidence type="ECO:0000313" key="3">
    <source>
        <dbReference type="Proteomes" id="UP001231109"/>
    </source>
</evidence>
<evidence type="ECO:0008006" key="4">
    <source>
        <dbReference type="Google" id="ProtNLM"/>
    </source>
</evidence>
<sequence>MDINNIEQGQKLTTILAHNRTENIGQDVWAQFVVPRYFDSIDFFGTMPCVIQGGRGCGKTMLLRFLSYQSQFSLNRSFENVEKNSLLQHVGVNWRAETAFLRQLNKRGVDEQVWLQAFSHYLVIKVSLEILSAIDHINKIFKIFDSDKLFLNELSDYDEDFSCTFNSLKGAFDKHRRRFEIAASNPNKLSDINFLPLSILKDLINGIKCRVADFDKTNFHLFIDEYENLLPYQQFVVNTQIKHSEPPIIYKIACKRNGMPLRDTLGGEAIQNKDDFIVYDIDLYTMDANYNVFAGEVLLSRISTVEKQALSIKLNDVTKLNERRESFYESEIIDTVSKLFPRKTQADLACDIFERPILFNKLKDMLEQALSVKGEKGYSADDFIFNNAKEASVVCVALLNRDSVTPSEVHNELKNYASGSDSKFNNWISNNFVGCYLNIIKRRKQENLLYAGYDTLISLSKGNLRHFLELARTAFSFGYLFNEDGNFTIKCETQALAALKTSEVLFQEIRSFKPYGHILYTFVQRLGDIFAALQSRLPQSEPEINHFSIEGGDSALSQATKTLLEECEKWGLLYRTIATKTKSTYSIEDYDWVLDPIYAPKFLISYRKKRKIFLTPRDLEGLFSESNDYFESFVSEIHAKQKRSNSKTEISDNSQPGLFD</sequence>
<dbReference type="Pfam" id="PF24389">
    <property type="entry name" value="ORC-CDC6-like"/>
    <property type="match status" value="1"/>
</dbReference>
<organism evidence="2 3">
    <name type="scientific">Rheinheimera baltica</name>
    <dbReference type="NCBI Taxonomy" id="67576"/>
    <lineage>
        <taxon>Bacteria</taxon>
        <taxon>Pseudomonadati</taxon>
        <taxon>Pseudomonadota</taxon>
        <taxon>Gammaproteobacteria</taxon>
        <taxon>Chromatiales</taxon>
        <taxon>Chromatiaceae</taxon>
        <taxon>Rheinheimera</taxon>
    </lineage>
</organism>
<protein>
    <recommendedName>
        <fullName evidence="4">ATPase</fullName>
    </recommendedName>
</protein>
<keyword evidence="3" id="KW-1185">Reference proteome</keyword>
<evidence type="ECO:0000313" key="2">
    <source>
        <dbReference type="EMBL" id="MDP5138314.1"/>
    </source>
</evidence>
<dbReference type="Proteomes" id="UP001231109">
    <property type="component" value="Unassembled WGS sequence"/>
</dbReference>
<comment type="caution">
    <text evidence="2">The sequence shown here is derived from an EMBL/GenBank/DDBJ whole genome shotgun (WGS) entry which is preliminary data.</text>
</comment>
<gene>
    <name evidence="2" type="ORF">ORJ04_20405</name>
</gene>
<dbReference type="InterPro" id="IPR027417">
    <property type="entry name" value="P-loop_NTPase"/>
</dbReference>
<evidence type="ECO:0000256" key="1">
    <source>
        <dbReference type="SAM" id="MobiDB-lite"/>
    </source>
</evidence>
<name>A0ABT9I4K5_9GAMM</name>
<dbReference type="SUPFAM" id="SSF52540">
    <property type="entry name" value="P-loop containing nucleoside triphosphate hydrolases"/>
    <property type="match status" value="1"/>
</dbReference>
<dbReference type="InterPro" id="IPR056955">
    <property type="entry name" value="ORC-CDC6-like"/>
</dbReference>
<accession>A0ABT9I4K5</accession>
<feature type="region of interest" description="Disordered" evidence="1">
    <location>
        <begin position="641"/>
        <end position="660"/>
    </location>
</feature>
<dbReference type="RefSeq" id="WP_305977456.1">
    <property type="nucleotide sequence ID" value="NZ_JAPJDZ010000130.1"/>
</dbReference>
<dbReference type="EMBL" id="JAPJDZ010000130">
    <property type="protein sequence ID" value="MDP5138314.1"/>
    <property type="molecule type" value="Genomic_DNA"/>
</dbReference>
<feature type="compositionally biased region" description="Polar residues" evidence="1">
    <location>
        <begin position="647"/>
        <end position="660"/>
    </location>
</feature>
<proteinExistence type="predicted"/>